<dbReference type="GO" id="GO:0003677">
    <property type="term" value="F:DNA binding"/>
    <property type="evidence" value="ECO:0007669"/>
    <property type="project" value="UniProtKB-UniRule"/>
</dbReference>
<organism evidence="12 13">
    <name type="scientific">Thalictrum thalictroides</name>
    <name type="common">Rue-anemone</name>
    <name type="synonym">Anemone thalictroides</name>
    <dbReference type="NCBI Taxonomy" id="46969"/>
    <lineage>
        <taxon>Eukaryota</taxon>
        <taxon>Viridiplantae</taxon>
        <taxon>Streptophyta</taxon>
        <taxon>Embryophyta</taxon>
        <taxon>Tracheophyta</taxon>
        <taxon>Spermatophyta</taxon>
        <taxon>Magnoliopsida</taxon>
        <taxon>Ranunculales</taxon>
        <taxon>Ranunculaceae</taxon>
        <taxon>Thalictroideae</taxon>
        <taxon>Thalictrum</taxon>
    </lineage>
</organism>
<evidence type="ECO:0000256" key="2">
    <source>
        <dbReference type="ARBA" id="ARBA00022771"/>
    </source>
</evidence>
<keyword evidence="5 8" id="KW-0238">DNA-binding</keyword>
<feature type="compositionally biased region" description="Basic and acidic residues" evidence="10">
    <location>
        <begin position="15"/>
        <end position="25"/>
    </location>
</feature>
<evidence type="ECO:0000256" key="6">
    <source>
        <dbReference type="ARBA" id="ARBA00023163"/>
    </source>
</evidence>
<evidence type="ECO:0000256" key="1">
    <source>
        <dbReference type="ARBA" id="ARBA00022723"/>
    </source>
</evidence>
<evidence type="ECO:0000256" key="10">
    <source>
        <dbReference type="SAM" id="MobiDB-lite"/>
    </source>
</evidence>
<keyword evidence="7 8" id="KW-0539">Nucleus</keyword>
<dbReference type="EMBL" id="JABWDY010001991">
    <property type="protein sequence ID" value="KAF5206988.1"/>
    <property type="molecule type" value="Genomic_DNA"/>
</dbReference>
<dbReference type="GO" id="GO:0005634">
    <property type="term" value="C:nucleus"/>
    <property type="evidence" value="ECO:0007669"/>
    <property type="project" value="UniProtKB-SubCell"/>
</dbReference>
<dbReference type="PANTHER" id="PTHR31992:SF141">
    <property type="entry name" value="DOF ZINC FINGER PROTEIN DOF1.4"/>
    <property type="match status" value="1"/>
</dbReference>
<dbReference type="GO" id="GO:0003700">
    <property type="term" value="F:DNA-binding transcription factor activity"/>
    <property type="evidence" value="ECO:0007669"/>
    <property type="project" value="UniProtKB-UniRule"/>
</dbReference>
<evidence type="ECO:0000256" key="4">
    <source>
        <dbReference type="ARBA" id="ARBA00023015"/>
    </source>
</evidence>
<dbReference type="GO" id="GO:0008270">
    <property type="term" value="F:zinc ion binding"/>
    <property type="evidence" value="ECO:0007669"/>
    <property type="project" value="UniProtKB-KW"/>
</dbReference>
<accession>A0A7J6XDF8</accession>
<feature type="region of interest" description="Disordered" evidence="10">
    <location>
        <begin position="1"/>
        <end position="36"/>
    </location>
</feature>
<feature type="domain" description="Dof-type" evidence="11">
    <location>
        <begin position="37"/>
        <end position="91"/>
    </location>
</feature>
<name>A0A7J6XDF8_THATH</name>
<evidence type="ECO:0000313" key="12">
    <source>
        <dbReference type="EMBL" id="KAF5206988.1"/>
    </source>
</evidence>
<dbReference type="PANTHER" id="PTHR31992">
    <property type="entry name" value="DOF ZINC FINGER PROTEIN DOF1.4-RELATED"/>
    <property type="match status" value="1"/>
</dbReference>
<comment type="subcellular location">
    <subcellularLocation>
        <location evidence="8 9">Nucleus</location>
    </subcellularLocation>
</comment>
<evidence type="ECO:0000313" key="13">
    <source>
        <dbReference type="Proteomes" id="UP000554482"/>
    </source>
</evidence>
<evidence type="ECO:0000256" key="3">
    <source>
        <dbReference type="ARBA" id="ARBA00022833"/>
    </source>
</evidence>
<keyword evidence="6 9" id="KW-0804">Transcription</keyword>
<keyword evidence="4 9" id="KW-0805">Transcription regulation</keyword>
<reference evidence="12 13" key="1">
    <citation type="submission" date="2020-06" db="EMBL/GenBank/DDBJ databases">
        <title>Transcriptomic and genomic resources for Thalictrum thalictroides and T. hernandezii: Facilitating candidate gene discovery in an emerging model plant lineage.</title>
        <authorList>
            <person name="Arias T."/>
            <person name="Riano-Pachon D.M."/>
            <person name="Di Stilio V.S."/>
        </authorList>
    </citation>
    <scope>NUCLEOTIDE SEQUENCE [LARGE SCALE GENOMIC DNA]</scope>
    <source>
        <strain evidence="13">cv. WT478/WT964</strain>
        <tissue evidence="12">Leaves</tissue>
    </source>
</reference>
<dbReference type="AlphaFoldDB" id="A0A7J6XDF8"/>
<keyword evidence="3 9" id="KW-0862">Zinc</keyword>
<dbReference type="InterPro" id="IPR045174">
    <property type="entry name" value="Dof"/>
</dbReference>
<evidence type="ECO:0000256" key="7">
    <source>
        <dbReference type="ARBA" id="ARBA00023242"/>
    </source>
</evidence>
<evidence type="ECO:0000259" key="11">
    <source>
        <dbReference type="PROSITE" id="PS50884"/>
    </source>
</evidence>
<sequence length="116" mass="13552">MQAKRQMEQQDMEAMEDHQQQHGEEEQLVEVNTDPPRQCPRCNSLETMYGYYNNYCDIQASYRCKICSHYWDHGEVLGDISVRGKRKNNEHYEAPSTRTNHVCKIPRSVENSVGGN</sequence>
<keyword evidence="13" id="KW-1185">Reference proteome</keyword>
<keyword evidence="1 9" id="KW-0479">Metal-binding</keyword>
<gene>
    <name evidence="12" type="ORF">FRX31_003426</name>
</gene>
<keyword evidence="2 8" id="KW-0863">Zinc-finger</keyword>
<comment type="function">
    <text evidence="9">Transcription factor that binds specifically to a 5'-AA[AG]G-3' consensus core sequence.</text>
</comment>
<dbReference type="PROSITE" id="PS50884">
    <property type="entry name" value="ZF_DOF_2"/>
    <property type="match status" value="1"/>
</dbReference>
<dbReference type="Pfam" id="PF02701">
    <property type="entry name" value="Zn_ribbon_Dof"/>
    <property type="match status" value="1"/>
</dbReference>
<evidence type="ECO:0000256" key="9">
    <source>
        <dbReference type="RuleBase" id="RU369094"/>
    </source>
</evidence>
<protein>
    <recommendedName>
        <fullName evidence="9">Dof zinc finger protein</fullName>
    </recommendedName>
</protein>
<evidence type="ECO:0000256" key="8">
    <source>
        <dbReference type="PROSITE-ProRule" id="PRU00071"/>
    </source>
</evidence>
<proteinExistence type="predicted"/>
<dbReference type="Proteomes" id="UP000554482">
    <property type="component" value="Unassembled WGS sequence"/>
</dbReference>
<dbReference type="InterPro" id="IPR003851">
    <property type="entry name" value="Znf_Dof"/>
</dbReference>
<evidence type="ECO:0000256" key="5">
    <source>
        <dbReference type="ARBA" id="ARBA00023125"/>
    </source>
</evidence>
<comment type="caution">
    <text evidence="12">The sequence shown here is derived from an EMBL/GenBank/DDBJ whole genome shotgun (WGS) entry which is preliminary data.</text>
</comment>